<accession>A0A443I7J9</accession>
<organism evidence="2 3">
    <name type="scientific">Byssochlamys spectabilis</name>
    <name type="common">Paecilomyces variotii</name>
    <dbReference type="NCBI Taxonomy" id="264951"/>
    <lineage>
        <taxon>Eukaryota</taxon>
        <taxon>Fungi</taxon>
        <taxon>Dikarya</taxon>
        <taxon>Ascomycota</taxon>
        <taxon>Pezizomycotina</taxon>
        <taxon>Eurotiomycetes</taxon>
        <taxon>Eurotiomycetidae</taxon>
        <taxon>Eurotiales</taxon>
        <taxon>Thermoascaceae</taxon>
        <taxon>Paecilomyces</taxon>
    </lineage>
</organism>
<dbReference type="VEuPathDB" id="FungiDB:C8Q69DRAFT_503574"/>
<protein>
    <submittedName>
        <fullName evidence="2">Uncharacterized protein</fullName>
    </submittedName>
</protein>
<gene>
    <name evidence="2" type="ORF">C8Q69DRAFT_503574</name>
</gene>
<sequence length="219" mass="24300">MKIQIFWSRHPSTIAVGYWHWVRYTLVIAFLIRGRMHSVVQTRTIRDGLHRLGDRAAVQGRSSTARTEARTSVEPAGDGHTGQKASVKKCHTFCIVDASCLLCLHCMTRSSRRRTGAAVCCLQWSALYDFDSMEGRQALRSAIRCRLLTSDIEEKGERCKNNRCASFASFGGAGHSLSANGRAAGRTTTHAIGQRMWLSHVGQEKCGAKACRRPTAHRP</sequence>
<dbReference type="Proteomes" id="UP000283841">
    <property type="component" value="Unassembled WGS sequence"/>
</dbReference>
<dbReference type="AlphaFoldDB" id="A0A443I7J9"/>
<name>A0A443I7J9_BYSSP</name>
<evidence type="ECO:0000313" key="2">
    <source>
        <dbReference type="EMBL" id="RWR00075.1"/>
    </source>
</evidence>
<proteinExistence type="predicted"/>
<dbReference type="RefSeq" id="XP_028489719.1">
    <property type="nucleotide sequence ID" value="XM_028632501.1"/>
</dbReference>
<evidence type="ECO:0000256" key="1">
    <source>
        <dbReference type="SAM" id="MobiDB-lite"/>
    </source>
</evidence>
<evidence type="ECO:0000313" key="3">
    <source>
        <dbReference type="Proteomes" id="UP000283841"/>
    </source>
</evidence>
<comment type="caution">
    <text evidence="2">The sequence shown here is derived from an EMBL/GenBank/DDBJ whole genome shotgun (WGS) entry which is preliminary data.</text>
</comment>
<dbReference type="GeneID" id="39601778"/>
<reference evidence="2 3" key="1">
    <citation type="journal article" date="2018" name="Front. Microbiol.">
        <title>Genomic and genetic insights into a cosmopolitan fungus, Paecilomyces variotii (Eurotiales).</title>
        <authorList>
            <person name="Urquhart A.S."/>
            <person name="Mondo S.J."/>
            <person name="Makela M.R."/>
            <person name="Hane J.K."/>
            <person name="Wiebenga A."/>
            <person name="He G."/>
            <person name="Mihaltcheva S."/>
            <person name="Pangilinan J."/>
            <person name="Lipzen A."/>
            <person name="Barry K."/>
            <person name="de Vries R.P."/>
            <person name="Grigoriev I.V."/>
            <person name="Idnurm A."/>
        </authorList>
    </citation>
    <scope>NUCLEOTIDE SEQUENCE [LARGE SCALE GENOMIC DNA]</scope>
    <source>
        <strain evidence="2 3">CBS 101075</strain>
    </source>
</reference>
<feature type="region of interest" description="Disordered" evidence="1">
    <location>
        <begin position="56"/>
        <end position="84"/>
    </location>
</feature>
<keyword evidence="3" id="KW-1185">Reference proteome</keyword>
<dbReference type="EMBL" id="RCNU01000001">
    <property type="protein sequence ID" value="RWR00075.1"/>
    <property type="molecule type" value="Genomic_DNA"/>
</dbReference>